<keyword evidence="8 12" id="KW-0460">Magnesium</keyword>
<dbReference type="Proteomes" id="UP000248132">
    <property type="component" value="Unassembled WGS sequence"/>
</dbReference>
<feature type="binding site" evidence="12">
    <location>
        <begin position="228"/>
        <end position="232"/>
    </location>
    <ligand>
        <name>D-ribose 5-phosphate</name>
        <dbReference type="ChEBI" id="CHEBI:78346"/>
    </ligand>
</feature>
<proteinExistence type="inferred from homology"/>
<feature type="active site" evidence="12">
    <location>
        <position position="198"/>
    </location>
</feature>
<keyword evidence="7 12" id="KW-0067">ATP-binding</keyword>
<dbReference type="NCBIfam" id="NF002618">
    <property type="entry name" value="PRK02269.1"/>
    <property type="match status" value="1"/>
</dbReference>
<dbReference type="NCBIfam" id="NF002320">
    <property type="entry name" value="PRK01259.1"/>
    <property type="match status" value="1"/>
</dbReference>
<dbReference type="InterPro" id="IPR000836">
    <property type="entry name" value="PRTase_dom"/>
</dbReference>
<comment type="function">
    <text evidence="10 12">Involved in the biosynthesis of the central metabolite phospho-alpha-D-ribosyl-1-pyrophosphate (PRPP) via the transfer of pyrophosphoryl group from ATP to 1-hydroxyl of ribose-5-phosphate (Rib-5-P).</text>
</comment>
<feature type="binding site" evidence="12">
    <location>
        <position position="224"/>
    </location>
    <ligand>
        <name>D-ribose 5-phosphate</name>
        <dbReference type="ChEBI" id="CHEBI:78346"/>
    </ligand>
</feature>
<dbReference type="GO" id="GO:0005524">
    <property type="term" value="F:ATP binding"/>
    <property type="evidence" value="ECO:0007669"/>
    <property type="project" value="UniProtKB-KW"/>
</dbReference>
<evidence type="ECO:0000313" key="15">
    <source>
        <dbReference type="Proteomes" id="UP000248132"/>
    </source>
</evidence>
<evidence type="ECO:0000256" key="11">
    <source>
        <dbReference type="ARBA" id="ARBA00061444"/>
    </source>
</evidence>
<name>A0A318XN57_9FIRM</name>
<keyword evidence="6 12" id="KW-0418">Kinase</keyword>
<dbReference type="AlphaFoldDB" id="A0A318XN57"/>
<keyword evidence="12" id="KW-0963">Cytoplasm</keyword>
<dbReference type="GO" id="GO:0004749">
    <property type="term" value="F:ribose phosphate diphosphokinase activity"/>
    <property type="evidence" value="ECO:0007669"/>
    <property type="project" value="UniProtKB-UniRule"/>
</dbReference>
<dbReference type="Pfam" id="PF14572">
    <property type="entry name" value="Pribosyl_synth"/>
    <property type="match status" value="1"/>
</dbReference>
<dbReference type="GO" id="GO:0016301">
    <property type="term" value="F:kinase activity"/>
    <property type="evidence" value="ECO:0007669"/>
    <property type="project" value="UniProtKB-KW"/>
</dbReference>
<keyword evidence="15" id="KW-1185">Reference proteome</keyword>
<reference evidence="14 15" key="1">
    <citation type="submission" date="2018-06" db="EMBL/GenBank/DDBJ databases">
        <title>Genomic Encyclopedia of Type Strains, Phase I: the one thousand microbial genomes (KMG-I) project.</title>
        <authorList>
            <person name="Kyrpides N."/>
        </authorList>
    </citation>
    <scope>NUCLEOTIDE SEQUENCE [LARGE SCALE GENOMIC DNA]</scope>
    <source>
        <strain evidence="14 15">DSM 19573</strain>
    </source>
</reference>
<evidence type="ECO:0000256" key="4">
    <source>
        <dbReference type="ARBA" id="ARBA00022727"/>
    </source>
</evidence>
<comment type="cofactor">
    <cofactor evidence="12">
        <name>Mg(2+)</name>
        <dbReference type="ChEBI" id="CHEBI:18420"/>
    </cofactor>
    <text evidence="12">Binds 2 Mg(2+) ions per subunit.</text>
</comment>
<dbReference type="Pfam" id="PF13793">
    <property type="entry name" value="Pribosyltran_N"/>
    <property type="match status" value="1"/>
</dbReference>
<dbReference type="EMBL" id="QKMR01000007">
    <property type="protein sequence ID" value="PYG88269.1"/>
    <property type="molecule type" value="Genomic_DNA"/>
</dbReference>
<evidence type="ECO:0000256" key="2">
    <source>
        <dbReference type="ARBA" id="ARBA00022679"/>
    </source>
</evidence>
<dbReference type="PANTHER" id="PTHR10210">
    <property type="entry name" value="RIBOSE-PHOSPHATE DIPHOSPHOKINASE FAMILY MEMBER"/>
    <property type="match status" value="1"/>
</dbReference>
<comment type="similarity">
    <text evidence="11 12">Belongs to the ribose-phosphate pyrophosphokinase family. Class I subfamily.</text>
</comment>
<feature type="binding site" evidence="12">
    <location>
        <position position="175"/>
    </location>
    <ligand>
        <name>Mg(2+)</name>
        <dbReference type="ChEBI" id="CHEBI:18420"/>
    </ligand>
</feature>
<evidence type="ECO:0000256" key="3">
    <source>
        <dbReference type="ARBA" id="ARBA00022723"/>
    </source>
</evidence>
<evidence type="ECO:0000256" key="9">
    <source>
        <dbReference type="ARBA" id="ARBA00049535"/>
    </source>
</evidence>
<dbReference type="GO" id="GO:0000287">
    <property type="term" value="F:magnesium ion binding"/>
    <property type="evidence" value="ECO:0007669"/>
    <property type="project" value="UniProtKB-UniRule"/>
</dbReference>
<dbReference type="OrthoDB" id="9777067at2"/>
<evidence type="ECO:0000256" key="12">
    <source>
        <dbReference type="HAMAP-Rule" id="MF_00583"/>
    </source>
</evidence>
<dbReference type="GO" id="GO:0009156">
    <property type="term" value="P:ribonucleoside monophosphate biosynthetic process"/>
    <property type="evidence" value="ECO:0007669"/>
    <property type="project" value="InterPro"/>
</dbReference>
<comment type="caution">
    <text evidence="14">The sequence shown here is derived from an EMBL/GenBank/DDBJ whole genome shotgun (WGS) entry which is preliminary data.</text>
</comment>
<protein>
    <recommendedName>
        <fullName evidence="12">Ribose-phosphate pyrophosphokinase</fullName>
        <shortName evidence="12">RPPK</shortName>
        <ecNumber evidence="12">2.7.6.1</ecNumber>
    </recommendedName>
    <alternativeName>
        <fullName evidence="12">5-phospho-D-ribosyl alpha-1-diphosphate synthase</fullName>
    </alternativeName>
    <alternativeName>
        <fullName evidence="12">Phosphoribosyl diphosphate synthase</fullName>
    </alternativeName>
    <alternativeName>
        <fullName evidence="12">Phosphoribosyl pyrophosphate synthase</fullName>
        <shortName evidence="12">P-Rib-PP synthase</shortName>
        <shortName evidence="12">PRPP synthase</shortName>
        <shortName evidence="12">PRPPase</shortName>
    </alternativeName>
</protein>
<keyword evidence="3 12" id="KW-0479">Metal-binding</keyword>
<dbReference type="SUPFAM" id="SSF53271">
    <property type="entry name" value="PRTase-like"/>
    <property type="match status" value="1"/>
</dbReference>
<dbReference type="InterPro" id="IPR005946">
    <property type="entry name" value="Rib-P_diPkinase"/>
</dbReference>
<dbReference type="GO" id="GO:0002189">
    <property type="term" value="C:ribose phosphate diphosphokinase complex"/>
    <property type="evidence" value="ECO:0007669"/>
    <property type="project" value="TreeGrafter"/>
</dbReference>
<feature type="binding site" evidence="12">
    <location>
        <position position="200"/>
    </location>
    <ligand>
        <name>D-ribose 5-phosphate</name>
        <dbReference type="ChEBI" id="CHEBI:78346"/>
    </ligand>
</feature>
<dbReference type="InterPro" id="IPR029057">
    <property type="entry name" value="PRTase-like"/>
</dbReference>
<feature type="domain" description="Ribose-phosphate pyrophosphokinase N-terminal" evidence="13">
    <location>
        <begin position="8"/>
        <end position="124"/>
    </location>
</feature>
<evidence type="ECO:0000256" key="1">
    <source>
        <dbReference type="ARBA" id="ARBA00004996"/>
    </source>
</evidence>
<dbReference type="InterPro" id="IPR000842">
    <property type="entry name" value="PRib_PP_synth_CS"/>
</dbReference>
<dbReference type="UniPathway" id="UPA00087">
    <property type="reaction ID" value="UER00172"/>
</dbReference>
<dbReference type="GO" id="GO:0005737">
    <property type="term" value="C:cytoplasm"/>
    <property type="evidence" value="ECO:0007669"/>
    <property type="project" value="UniProtKB-SubCell"/>
</dbReference>
<gene>
    <name evidence="12" type="primary">prs</name>
    <name evidence="14" type="ORF">LY28_01611</name>
</gene>
<dbReference type="GO" id="GO:0006164">
    <property type="term" value="P:purine nucleotide biosynthetic process"/>
    <property type="evidence" value="ECO:0007669"/>
    <property type="project" value="TreeGrafter"/>
</dbReference>
<comment type="subcellular location">
    <subcellularLocation>
        <location evidence="12">Cytoplasm</location>
    </subcellularLocation>
</comment>
<evidence type="ECO:0000313" key="14">
    <source>
        <dbReference type="EMBL" id="PYG88269.1"/>
    </source>
</evidence>
<evidence type="ECO:0000256" key="10">
    <source>
        <dbReference type="ARBA" id="ARBA00054914"/>
    </source>
</evidence>
<keyword evidence="2 12" id="KW-0808">Transferase</keyword>
<keyword evidence="4 12" id="KW-0545">Nucleotide biosynthesis</keyword>
<evidence type="ECO:0000256" key="8">
    <source>
        <dbReference type="ARBA" id="ARBA00022842"/>
    </source>
</evidence>
<dbReference type="CDD" id="cd06223">
    <property type="entry name" value="PRTases_typeI"/>
    <property type="match status" value="1"/>
</dbReference>
<keyword evidence="5 12" id="KW-0547">Nucleotide-binding</keyword>
<feature type="binding site" evidence="12">
    <location>
        <position position="134"/>
    </location>
    <ligand>
        <name>Mg(2+)</name>
        <dbReference type="ChEBI" id="CHEBI:18420"/>
    </ligand>
</feature>
<dbReference type="FunFam" id="3.40.50.2020:FF:000001">
    <property type="entry name" value="Ribose-phosphate pyrophosphokinase"/>
    <property type="match status" value="1"/>
</dbReference>
<comment type="pathway">
    <text evidence="1 12">Metabolic intermediate biosynthesis; 5-phospho-alpha-D-ribose 1-diphosphate biosynthesis; 5-phospho-alpha-D-ribose 1-diphosphate from D-ribose 5-phosphate (route I): step 1/1.</text>
</comment>
<evidence type="ECO:0000256" key="7">
    <source>
        <dbReference type="ARBA" id="ARBA00022840"/>
    </source>
</evidence>
<dbReference type="SMART" id="SM01400">
    <property type="entry name" value="Pribosyltran_N"/>
    <property type="match status" value="1"/>
</dbReference>
<dbReference type="InterPro" id="IPR037515">
    <property type="entry name" value="Rib-P_diPkinase_bac"/>
</dbReference>
<dbReference type="NCBIfam" id="TIGR01251">
    <property type="entry name" value="ribP_PPkin"/>
    <property type="match status" value="1"/>
</dbReference>
<organism evidence="14 15">
    <name type="scientific">Ruminiclostridium sufflavum DSM 19573</name>
    <dbReference type="NCBI Taxonomy" id="1121337"/>
    <lineage>
        <taxon>Bacteria</taxon>
        <taxon>Bacillati</taxon>
        <taxon>Bacillota</taxon>
        <taxon>Clostridia</taxon>
        <taxon>Eubacteriales</taxon>
        <taxon>Oscillospiraceae</taxon>
        <taxon>Ruminiclostridium</taxon>
    </lineage>
</organism>
<feature type="binding site" evidence="12">
    <location>
        <begin position="41"/>
        <end position="43"/>
    </location>
    <ligand>
        <name>ATP</name>
        <dbReference type="ChEBI" id="CHEBI:30616"/>
    </ligand>
</feature>
<sequence length="319" mass="34352">MNLHGKDIKIFAGNSNRGLVNEIADKIGIPVGIASVGGFSDGETAVNIGEVVRGSDVFIIQSTCQPVNDNLMELLVMIDAVKRASAGRITAVIPYFGYARQDRKARARDPISAKLVANLITTAGADRILTMDLHAPQIQGFFDIPVDHLLGLPIIAEYLKEKFKEHDDLVVVSPDVGSVTRSRKVAERLECPLAIIDKRRPKANVSEVMNIIGDIRNKKCVLVDDLIDTAGTIVNGANALIDAGAKEVYACCTHAVLSGPAIERIQASAVKEMVVLNTIPLSDEKKIDKITTLSVASILAEAIERIYGDISISTLFTQV</sequence>
<evidence type="ECO:0000256" key="6">
    <source>
        <dbReference type="ARBA" id="ARBA00022777"/>
    </source>
</evidence>
<evidence type="ECO:0000259" key="13">
    <source>
        <dbReference type="Pfam" id="PF13793"/>
    </source>
</evidence>
<dbReference type="InterPro" id="IPR029099">
    <property type="entry name" value="Pribosyltran_N"/>
</dbReference>
<dbReference type="GO" id="GO:0006015">
    <property type="term" value="P:5-phosphoribose 1-diphosphate biosynthetic process"/>
    <property type="evidence" value="ECO:0007669"/>
    <property type="project" value="UniProtKB-UniRule"/>
</dbReference>
<comment type="subunit">
    <text evidence="12">Homohexamer.</text>
</comment>
<dbReference type="Gene3D" id="3.40.50.2020">
    <property type="match status" value="2"/>
</dbReference>
<feature type="binding site" evidence="12">
    <location>
        <begin position="100"/>
        <end position="101"/>
    </location>
    <ligand>
        <name>ATP</name>
        <dbReference type="ChEBI" id="CHEBI:30616"/>
    </ligand>
</feature>
<dbReference type="PANTHER" id="PTHR10210:SF41">
    <property type="entry name" value="RIBOSE-PHOSPHATE PYROPHOSPHOKINASE 1, CHLOROPLASTIC"/>
    <property type="match status" value="1"/>
</dbReference>
<accession>A0A318XN57</accession>
<dbReference type="RefSeq" id="WP_110461647.1">
    <property type="nucleotide sequence ID" value="NZ_QKMR01000007.1"/>
</dbReference>
<comment type="catalytic activity">
    <reaction evidence="9 12">
        <text>D-ribose 5-phosphate + ATP = 5-phospho-alpha-D-ribose 1-diphosphate + AMP + H(+)</text>
        <dbReference type="Rhea" id="RHEA:15609"/>
        <dbReference type="ChEBI" id="CHEBI:15378"/>
        <dbReference type="ChEBI" id="CHEBI:30616"/>
        <dbReference type="ChEBI" id="CHEBI:58017"/>
        <dbReference type="ChEBI" id="CHEBI:78346"/>
        <dbReference type="ChEBI" id="CHEBI:456215"/>
        <dbReference type="EC" id="2.7.6.1"/>
    </reaction>
</comment>
<evidence type="ECO:0000256" key="5">
    <source>
        <dbReference type="ARBA" id="ARBA00022741"/>
    </source>
</evidence>
<dbReference type="PROSITE" id="PS00114">
    <property type="entry name" value="PRPP_SYNTHASE"/>
    <property type="match status" value="1"/>
</dbReference>
<dbReference type="EC" id="2.7.6.1" evidence="12"/>
<dbReference type="HAMAP" id="MF_00583_B">
    <property type="entry name" value="RibP_PPkinase_B"/>
    <property type="match status" value="1"/>
</dbReference>